<organism evidence="1 2">
    <name type="scientific">Beutenbergia cavernae (strain ATCC BAA-8 / DSM 12333 / CCUG 43141 / JCM 11478 / NBRC 16432 / NCIMB 13614 / HKI 0122)</name>
    <dbReference type="NCBI Taxonomy" id="471853"/>
    <lineage>
        <taxon>Bacteria</taxon>
        <taxon>Bacillati</taxon>
        <taxon>Actinomycetota</taxon>
        <taxon>Actinomycetes</taxon>
        <taxon>Micrococcales</taxon>
        <taxon>Beutenbergiaceae</taxon>
        <taxon>Beutenbergia</taxon>
    </lineage>
</organism>
<reference evidence="1 2" key="1">
    <citation type="journal article" date="2009" name="Stand. Genomic Sci.">
        <title>Complete genome sequence of Beutenbergia cavernae type strain (HKI 0122).</title>
        <authorList>
            <person name="Land M."/>
            <person name="Pukall R."/>
            <person name="Abt B."/>
            <person name="Goker M."/>
            <person name="Rohde M."/>
            <person name="Glavina Del Rio T."/>
            <person name="Tice H."/>
            <person name="Copeland A."/>
            <person name="Cheng J.F."/>
            <person name="Lucas S."/>
            <person name="Chen F."/>
            <person name="Nolan M."/>
            <person name="Bruce D."/>
            <person name="Goodwin L."/>
            <person name="Pitluck S."/>
            <person name="Ivanova N."/>
            <person name="Mavromatis K."/>
            <person name="Ovchinnikova G."/>
            <person name="Pati A."/>
            <person name="Chen A."/>
            <person name="Palaniappan K."/>
            <person name="Hauser L."/>
            <person name="Chang Y.J."/>
            <person name="Jefferies C.C."/>
            <person name="Saunders E."/>
            <person name="Brettin T."/>
            <person name="Detter J.C."/>
            <person name="Han C."/>
            <person name="Chain P."/>
            <person name="Bristow J."/>
            <person name="Eisen J.A."/>
            <person name="Markowitz V."/>
            <person name="Hugenholtz P."/>
            <person name="Kyrpides N.C."/>
            <person name="Klenk H.P."/>
            <person name="Lapidus A."/>
        </authorList>
    </citation>
    <scope>NUCLEOTIDE SEQUENCE [LARGE SCALE GENOMIC DNA]</scope>
    <source>
        <strain evidence="2">ATCC BAA-8 / DSM 12333 / NBRC 16432</strain>
    </source>
</reference>
<evidence type="ECO:0000313" key="2">
    <source>
        <dbReference type="Proteomes" id="UP000007962"/>
    </source>
</evidence>
<dbReference type="STRING" id="471853.Bcav_1824"/>
<gene>
    <name evidence="1" type="ordered locus">Bcav_1824</name>
</gene>
<evidence type="ECO:0000313" key="1">
    <source>
        <dbReference type="EMBL" id="ACQ80080.1"/>
    </source>
</evidence>
<keyword evidence="2" id="KW-1185">Reference proteome</keyword>
<dbReference type="Proteomes" id="UP000007962">
    <property type="component" value="Chromosome"/>
</dbReference>
<sequence>MGTDAARRAGSVVRRRWHSSLFGTDETVTLAARSDGWQLAGVVTGPDDLTLDYVVDVDAQWATREARVDVTTRTGSTRLLLTRDAAGWWVDGVRDARFDGCVDVDLGFSPSTNTLPVRRLGLDVGDAVEIRALWLRYPELRVELSVQEYTRLAPRRWRYRSDGFEAELTVDGDGVVVTYGDDLWFTIDESED</sequence>
<evidence type="ECO:0008006" key="3">
    <source>
        <dbReference type="Google" id="ProtNLM"/>
    </source>
</evidence>
<dbReference type="InterPro" id="IPR009467">
    <property type="entry name" value="Glycolipid-bd_prot_put"/>
</dbReference>
<proteinExistence type="predicted"/>
<protein>
    <recommendedName>
        <fullName evidence="3">Glycolipid-binding family protein</fullName>
    </recommendedName>
</protein>
<dbReference type="EMBL" id="CP001618">
    <property type="protein sequence ID" value="ACQ80080.1"/>
    <property type="molecule type" value="Genomic_DNA"/>
</dbReference>
<dbReference type="RefSeq" id="WP_015882320.1">
    <property type="nucleotide sequence ID" value="NC_012669.1"/>
</dbReference>
<dbReference type="HOGENOM" id="CLU_055771_2_1_11"/>
<accession>C5C4V2</accession>
<dbReference type="eggNOG" id="COG3554">
    <property type="taxonomic scope" value="Bacteria"/>
</dbReference>
<name>C5C4V2_BEUC1</name>
<dbReference type="OrthoDB" id="7347529at2"/>
<dbReference type="AlphaFoldDB" id="C5C4V2"/>
<dbReference type="SUPFAM" id="SSF159275">
    <property type="entry name" value="PA1994-like"/>
    <property type="match status" value="1"/>
</dbReference>
<dbReference type="Pfam" id="PF06475">
    <property type="entry name" value="Glycolipid_bind"/>
    <property type="match status" value="1"/>
</dbReference>
<dbReference type="KEGG" id="bcv:Bcav_1824"/>